<sequence length="217" mass="24345">MLADQLGELKLAELLDTPPPGLDEAIAISKVMEFVDSPDYNMFTRIVFDTTPTVILLHLSDEKKYIASATSAIKSVFGKEQPPLVEGSTDKLEQLRERMGKVRDLFRDSQTTEFVIVTIPTIEYIFKWILPWDCTKGPAEKTTNNGSGIPNHGFVNGFRIKYWLSISFIIFKKPKALVKFANKFMLSFNGLAAAYKLKTESEADVSSLLDDLGIRLC</sequence>
<comment type="caution">
    <text evidence="1">The sequence shown here is derived from an EMBL/GenBank/DDBJ whole genome shotgun (WGS) entry which is preliminary data.</text>
</comment>
<organism evidence="1 2">
    <name type="scientific">Cichorium intybus</name>
    <name type="common">Chicory</name>
    <dbReference type="NCBI Taxonomy" id="13427"/>
    <lineage>
        <taxon>Eukaryota</taxon>
        <taxon>Viridiplantae</taxon>
        <taxon>Streptophyta</taxon>
        <taxon>Embryophyta</taxon>
        <taxon>Tracheophyta</taxon>
        <taxon>Spermatophyta</taxon>
        <taxon>Magnoliopsida</taxon>
        <taxon>eudicotyledons</taxon>
        <taxon>Gunneridae</taxon>
        <taxon>Pentapetalae</taxon>
        <taxon>asterids</taxon>
        <taxon>campanulids</taxon>
        <taxon>Asterales</taxon>
        <taxon>Asteraceae</taxon>
        <taxon>Cichorioideae</taxon>
        <taxon>Cichorieae</taxon>
        <taxon>Cichoriinae</taxon>
        <taxon>Cichorium</taxon>
    </lineage>
</organism>
<gene>
    <name evidence="1" type="ORF">L2E82_05240</name>
</gene>
<accession>A0ACB9H815</accession>
<proteinExistence type="predicted"/>
<evidence type="ECO:0000313" key="2">
    <source>
        <dbReference type="Proteomes" id="UP001055811"/>
    </source>
</evidence>
<reference evidence="2" key="1">
    <citation type="journal article" date="2022" name="Mol. Ecol. Resour.">
        <title>The genomes of chicory, endive, great burdock and yacon provide insights into Asteraceae palaeo-polyploidization history and plant inulin production.</title>
        <authorList>
            <person name="Fan W."/>
            <person name="Wang S."/>
            <person name="Wang H."/>
            <person name="Wang A."/>
            <person name="Jiang F."/>
            <person name="Liu H."/>
            <person name="Zhao H."/>
            <person name="Xu D."/>
            <person name="Zhang Y."/>
        </authorList>
    </citation>
    <scope>NUCLEOTIDE SEQUENCE [LARGE SCALE GENOMIC DNA]</scope>
    <source>
        <strain evidence="2">cv. Punajuju</strain>
    </source>
</reference>
<keyword evidence="2" id="KW-1185">Reference proteome</keyword>
<protein>
    <submittedName>
        <fullName evidence="1">Uncharacterized protein</fullName>
    </submittedName>
</protein>
<reference evidence="1 2" key="2">
    <citation type="journal article" date="2022" name="Mol. Ecol. Resour.">
        <title>The genomes of chicory, endive, great burdock and yacon provide insights into Asteraceae paleo-polyploidization history and plant inulin production.</title>
        <authorList>
            <person name="Fan W."/>
            <person name="Wang S."/>
            <person name="Wang H."/>
            <person name="Wang A."/>
            <person name="Jiang F."/>
            <person name="Liu H."/>
            <person name="Zhao H."/>
            <person name="Xu D."/>
            <person name="Zhang Y."/>
        </authorList>
    </citation>
    <scope>NUCLEOTIDE SEQUENCE [LARGE SCALE GENOMIC DNA]</scope>
    <source>
        <strain evidence="2">cv. Punajuju</strain>
        <tissue evidence="1">Leaves</tissue>
    </source>
</reference>
<evidence type="ECO:0000313" key="1">
    <source>
        <dbReference type="EMBL" id="KAI3791470.1"/>
    </source>
</evidence>
<name>A0ACB9H815_CICIN</name>
<dbReference type="Proteomes" id="UP001055811">
    <property type="component" value="Linkage Group LG01"/>
</dbReference>
<dbReference type="EMBL" id="CM042009">
    <property type="protein sequence ID" value="KAI3791470.1"/>
    <property type="molecule type" value="Genomic_DNA"/>
</dbReference>